<evidence type="ECO:0000313" key="4">
    <source>
        <dbReference type="EMBL" id="KAF2071535.1"/>
    </source>
</evidence>
<dbReference type="AlphaFoldDB" id="A0A8J4UXV2"/>
<dbReference type="PANTHER" id="PTHR22603:SF66">
    <property type="entry name" value="ETHANOLAMINE KINASE"/>
    <property type="match status" value="1"/>
</dbReference>
<dbReference type="EMBL" id="AJWJ01000364">
    <property type="protein sequence ID" value="KAF2071535.1"/>
    <property type="molecule type" value="Genomic_DNA"/>
</dbReference>
<dbReference type="PANTHER" id="PTHR22603">
    <property type="entry name" value="CHOLINE/ETHANOALAMINE KINASE"/>
    <property type="match status" value="1"/>
</dbReference>
<dbReference type="Gene3D" id="3.30.200.20">
    <property type="entry name" value="Phosphorylase Kinase, domain 1"/>
    <property type="match status" value="1"/>
</dbReference>
<organism evidence="4 5">
    <name type="scientific">Polysphondylium violaceum</name>
    <dbReference type="NCBI Taxonomy" id="133409"/>
    <lineage>
        <taxon>Eukaryota</taxon>
        <taxon>Amoebozoa</taxon>
        <taxon>Evosea</taxon>
        <taxon>Eumycetozoa</taxon>
        <taxon>Dictyostelia</taxon>
        <taxon>Dictyosteliales</taxon>
        <taxon>Dictyosteliaceae</taxon>
        <taxon>Polysphondylium</taxon>
    </lineage>
</organism>
<comment type="pathway">
    <text evidence="1">Phospholipid metabolism; phosphatidylethanolamine biosynthesis; phosphatidylethanolamine from ethanolamine: step 1/3.</text>
</comment>
<keyword evidence="5" id="KW-1185">Reference proteome</keyword>
<protein>
    <recommendedName>
        <fullName evidence="3">ethanolamine kinase</fullName>
        <ecNumber evidence="3">2.7.1.82</ecNumber>
    </recommendedName>
</protein>
<dbReference type="OrthoDB" id="10267235at2759"/>
<dbReference type="InterPro" id="IPR011009">
    <property type="entry name" value="Kinase-like_dom_sf"/>
</dbReference>
<dbReference type="EC" id="2.7.1.82" evidence="3"/>
<proteinExistence type="inferred from homology"/>
<name>A0A8J4UXV2_9MYCE</name>
<dbReference type="Gene3D" id="3.90.1200.10">
    <property type="match status" value="1"/>
</dbReference>
<dbReference type="SUPFAM" id="SSF56112">
    <property type="entry name" value="Protein kinase-like (PK-like)"/>
    <property type="match status" value="1"/>
</dbReference>
<evidence type="ECO:0000256" key="3">
    <source>
        <dbReference type="ARBA" id="ARBA00038874"/>
    </source>
</evidence>
<evidence type="ECO:0000256" key="2">
    <source>
        <dbReference type="ARBA" id="ARBA00038211"/>
    </source>
</evidence>
<dbReference type="GO" id="GO:0004305">
    <property type="term" value="F:ethanolamine kinase activity"/>
    <property type="evidence" value="ECO:0007669"/>
    <property type="project" value="UniProtKB-EC"/>
</dbReference>
<reference evidence="4" key="1">
    <citation type="submission" date="2020-01" db="EMBL/GenBank/DDBJ databases">
        <title>Development of genomics and gene disruption for Polysphondylium violaceum indicates a role for the polyketide synthase stlB in stalk morphogenesis.</title>
        <authorList>
            <person name="Narita B."/>
            <person name="Kawabe Y."/>
            <person name="Kin K."/>
            <person name="Saito T."/>
            <person name="Gibbs R."/>
            <person name="Kuspa A."/>
            <person name="Muzny D."/>
            <person name="Queller D."/>
            <person name="Richards S."/>
            <person name="Strassman J."/>
            <person name="Sucgang R."/>
            <person name="Worley K."/>
            <person name="Schaap P."/>
        </authorList>
    </citation>
    <scope>NUCLEOTIDE SEQUENCE</scope>
    <source>
        <strain evidence="4">QSvi11</strain>
    </source>
</reference>
<comment type="caution">
    <text evidence="4">The sequence shown here is derived from an EMBL/GenBank/DDBJ whole genome shotgun (WGS) entry which is preliminary data.</text>
</comment>
<evidence type="ECO:0000256" key="1">
    <source>
        <dbReference type="ARBA" id="ARBA00037883"/>
    </source>
</evidence>
<dbReference type="Proteomes" id="UP000695562">
    <property type="component" value="Unassembled WGS sequence"/>
</dbReference>
<sequence>MIRSKSSYEVFHYTVLKENTEQGLREIARHFVPEYRNSSDQDLSIVRLNGGITNILYLVEDKSIEPKSKYLPVVIRLYGYKSEEIIDRKNELVVQTEADLNGLGAKFYGLFDNGCIYGFVPGNPLEHEDLSKEKYQTNIAREIAEWHSIEMPTRKTPSLWNTIKKWAALAPPIGQYPDSNKNDYYTKLNVPLMIEEYKALEQTLAKLNSPIVFCHNDLLSRNIIVDSTQDKASFIDFEYANYNFRGYEIGNHFNEYAGFGPDYSLYPTQEQQRYFLSEYLKGIHNLHDVEPSEQEITKIYIEANQFSLASHLYWGFWSIVQAMNSEINFDYLEYGKARFDRYWETKEQFLSLNNNN</sequence>
<evidence type="ECO:0000313" key="5">
    <source>
        <dbReference type="Proteomes" id="UP000695562"/>
    </source>
</evidence>
<gene>
    <name evidence="4" type="ORF">CYY_007134</name>
</gene>
<dbReference type="Pfam" id="PF01633">
    <property type="entry name" value="Choline_kinase"/>
    <property type="match status" value="1"/>
</dbReference>
<dbReference type="CDD" id="cd05157">
    <property type="entry name" value="ETNK_euk"/>
    <property type="match status" value="1"/>
</dbReference>
<comment type="similarity">
    <text evidence="2">Belongs to the choline/ethanolamine kinase family.</text>
</comment>
<dbReference type="GO" id="GO:0005737">
    <property type="term" value="C:cytoplasm"/>
    <property type="evidence" value="ECO:0007669"/>
    <property type="project" value="TreeGrafter"/>
</dbReference>
<dbReference type="GO" id="GO:0006646">
    <property type="term" value="P:phosphatidylethanolamine biosynthetic process"/>
    <property type="evidence" value="ECO:0007669"/>
    <property type="project" value="TreeGrafter"/>
</dbReference>
<accession>A0A8J4UXV2</accession>